<evidence type="ECO:0000256" key="2">
    <source>
        <dbReference type="ARBA" id="ARBA00022694"/>
    </source>
</evidence>
<dbReference type="GO" id="GO:0160147">
    <property type="term" value="F:tRNA pseudouridine(38-40) synthase activity"/>
    <property type="evidence" value="ECO:0007669"/>
    <property type="project" value="UniProtKB-EC"/>
</dbReference>
<evidence type="ECO:0000256" key="6">
    <source>
        <dbReference type="PIRSR" id="PIRSR001430-2"/>
    </source>
</evidence>
<dbReference type="HAMAP" id="MF_00171">
    <property type="entry name" value="TruA"/>
    <property type="match status" value="1"/>
</dbReference>
<dbReference type="Pfam" id="PF01416">
    <property type="entry name" value="PseudoU_synth_1"/>
    <property type="match status" value="1"/>
</dbReference>
<dbReference type="InterPro" id="IPR020103">
    <property type="entry name" value="PsdUridine_synth_cat_dom_sf"/>
</dbReference>
<dbReference type="GO" id="GO:0003723">
    <property type="term" value="F:RNA binding"/>
    <property type="evidence" value="ECO:0007669"/>
    <property type="project" value="InterPro"/>
</dbReference>
<dbReference type="EC" id="5.4.99.12" evidence="4"/>
<dbReference type="PANTHER" id="PTHR11142">
    <property type="entry name" value="PSEUDOURIDYLATE SYNTHASE"/>
    <property type="match status" value="1"/>
</dbReference>
<evidence type="ECO:0000259" key="8">
    <source>
        <dbReference type="Pfam" id="PF01416"/>
    </source>
</evidence>
<dbReference type="Proteomes" id="UP000585905">
    <property type="component" value="Unassembled WGS sequence"/>
</dbReference>
<evidence type="ECO:0000256" key="1">
    <source>
        <dbReference type="ARBA" id="ARBA00009375"/>
    </source>
</evidence>
<gene>
    <name evidence="4" type="primary">truA</name>
    <name evidence="9" type="ORF">FHX53_002604</name>
</gene>
<dbReference type="Gene3D" id="3.30.70.660">
    <property type="entry name" value="Pseudouridine synthase I, catalytic domain, C-terminal subdomain"/>
    <property type="match status" value="1"/>
</dbReference>
<comment type="similarity">
    <text evidence="1 4 7">Belongs to the tRNA pseudouridine synthase TruA family.</text>
</comment>
<comment type="caution">
    <text evidence="9">The sequence shown here is derived from an EMBL/GenBank/DDBJ whole genome shotgun (WGS) entry which is preliminary data.</text>
</comment>
<dbReference type="SUPFAM" id="SSF55120">
    <property type="entry name" value="Pseudouridine synthase"/>
    <property type="match status" value="1"/>
</dbReference>
<evidence type="ECO:0000256" key="5">
    <source>
        <dbReference type="PIRSR" id="PIRSR001430-1"/>
    </source>
</evidence>
<proteinExistence type="inferred from homology"/>
<dbReference type="GO" id="GO:0031119">
    <property type="term" value="P:tRNA pseudouridine synthesis"/>
    <property type="evidence" value="ECO:0007669"/>
    <property type="project" value="UniProtKB-UniRule"/>
</dbReference>
<comment type="subunit">
    <text evidence="4">Homodimer.</text>
</comment>
<dbReference type="Gene3D" id="3.30.70.580">
    <property type="entry name" value="Pseudouridine synthase I, catalytic domain, N-terminal subdomain"/>
    <property type="match status" value="1"/>
</dbReference>
<comment type="function">
    <text evidence="4">Formation of pseudouridine at positions 38, 39 and 40 in the anticodon stem and loop of transfer RNAs.</text>
</comment>
<comment type="caution">
    <text evidence="4">Lacks conserved residue(s) required for the propagation of feature annotation.</text>
</comment>
<comment type="catalytic activity">
    <reaction evidence="4 7">
        <text>uridine(38/39/40) in tRNA = pseudouridine(38/39/40) in tRNA</text>
        <dbReference type="Rhea" id="RHEA:22376"/>
        <dbReference type="Rhea" id="RHEA-COMP:10085"/>
        <dbReference type="Rhea" id="RHEA-COMP:10087"/>
        <dbReference type="ChEBI" id="CHEBI:65314"/>
        <dbReference type="ChEBI" id="CHEBI:65315"/>
        <dbReference type="EC" id="5.4.99.12"/>
    </reaction>
</comment>
<keyword evidence="10" id="KW-1185">Reference proteome</keyword>
<keyword evidence="3 4" id="KW-0413">Isomerase</keyword>
<reference evidence="9 10" key="1">
    <citation type="submission" date="2020-07" db="EMBL/GenBank/DDBJ databases">
        <title>Sequencing the genomes of 1000 actinobacteria strains.</title>
        <authorList>
            <person name="Klenk H.-P."/>
        </authorList>
    </citation>
    <scope>NUCLEOTIDE SEQUENCE [LARGE SCALE GENOMIC DNA]</scope>
    <source>
        <strain evidence="9 10">DSM 19663</strain>
    </source>
</reference>
<dbReference type="EMBL" id="JACGWX010000010">
    <property type="protein sequence ID" value="MBA8848987.1"/>
    <property type="molecule type" value="Genomic_DNA"/>
</dbReference>
<accession>A0A839EBZ1</accession>
<evidence type="ECO:0000313" key="10">
    <source>
        <dbReference type="Proteomes" id="UP000585905"/>
    </source>
</evidence>
<evidence type="ECO:0000256" key="3">
    <source>
        <dbReference type="ARBA" id="ARBA00023235"/>
    </source>
</evidence>
<feature type="domain" description="Pseudouridine synthase I TruA alpha/beta" evidence="8">
    <location>
        <begin position="184"/>
        <end position="286"/>
    </location>
</feature>
<dbReference type="CDD" id="cd02570">
    <property type="entry name" value="PseudoU_synth_EcTruA"/>
    <property type="match status" value="1"/>
</dbReference>
<dbReference type="InterPro" id="IPR020095">
    <property type="entry name" value="PsdUridine_synth_TruA_C"/>
</dbReference>
<dbReference type="InterPro" id="IPR020097">
    <property type="entry name" value="PsdUridine_synth_TruA_a/b_dom"/>
</dbReference>
<dbReference type="AlphaFoldDB" id="A0A839EBZ1"/>
<name>A0A839EBZ1_9MICO</name>
<feature type="binding site" evidence="4 6">
    <location>
        <position position="150"/>
    </location>
    <ligand>
        <name>substrate</name>
    </ligand>
</feature>
<evidence type="ECO:0000313" key="9">
    <source>
        <dbReference type="EMBL" id="MBA8848987.1"/>
    </source>
</evidence>
<dbReference type="InterPro" id="IPR001406">
    <property type="entry name" value="PsdUridine_synth_TruA"/>
</dbReference>
<feature type="active site" description="Nucleophile" evidence="4 5">
    <location>
        <position position="69"/>
    </location>
</feature>
<dbReference type="InterPro" id="IPR020094">
    <property type="entry name" value="TruA/RsuA/RluB/E/F_N"/>
</dbReference>
<evidence type="ECO:0000256" key="7">
    <source>
        <dbReference type="RuleBase" id="RU003792"/>
    </source>
</evidence>
<evidence type="ECO:0000256" key="4">
    <source>
        <dbReference type="HAMAP-Rule" id="MF_00171"/>
    </source>
</evidence>
<dbReference type="RefSeq" id="WP_425488317.1">
    <property type="nucleotide sequence ID" value="NZ_BAAAOV010000001.1"/>
</dbReference>
<keyword evidence="2 4" id="KW-0819">tRNA processing</keyword>
<dbReference type="PIRSF" id="PIRSF001430">
    <property type="entry name" value="tRNA_psdUrid_synth"/>
    <property type="match status" value="1"/>
</dbReference>
<protein>
    <recommendedName>
        <fullName evidence="4">tRNA pseudouridine synthase A</fullName>
        <ecNumber evidence="4">5.4.99.12</ecNumber>
    </recommendedName>
    <alternativeName>
        <fullName evidence="4">tRNA pseudouridine(38-40) synthase</fullName>
    </alternativeName>
    <alternativeName>
        <fullName evidence="4">tRNA pseudouridylate synthase I</fullName>
    </alternativeName>
    <alternativeName>
        <fullName evidence="4">tRNA-uridine isomerase I</fullName>
    </alternativeName>
</protein>
<sequence>MTPESLETPEPAVRLRLDLAYDGAAFSGWSRQPGLRTVQGELEAALTTIVGRAVPDQPAPSLTVAGRTDAGVHATGQVAHLDLTAAQWAAVRRPRRAAPARDARADESPESSLVRRLNGIAGADGDLVVHRASIPPEGFDARFSPVWRRYEYRLADAAAQRDPRQRGHTLWFPSALDGDAMDAAARALVGLHDFAAFCKPREGATTIRTLLDYTWTRDADGVLVAAVRADAFCHSMVRALVGAAVAVGLGRLDAERLVAIRDGAARTSDFPVLGAKGLTLVEVGYPDDAALAVRAEQTRAKRELTAEPR</sequence>
<dbReference type="PANTHER" id="PTHR11142:SF0">
    <property type="entry name" value="TRNA PSEUDOURIDINE SYNTHASE-LIKE 1"/>
    <property type="match status" value="1"/>
</dbReference>
<organism evidence="9 10">
    <name type="scientific">Microcella alkalica</name>
    <dbReference type="NCBI Taxonomy" id="355930"/>
    <lineage>
        <taxon>Bacteria</taxon>
        <taxon>Bacillati</taxon>
        <taxon>Actinomycetota</taxon>
        <taxon>Actinomycetes</taxon>
        <taxon>Micrococcales</taxon>
        <taxon>Microbacteriaceae</taxon>
        <taxon>Microcella</taxon>
    </lineage>
</organism>